<dbReference type="Pfam" id="PF12704">
    <property type="entry name" value="MacB_PCD"/>
    <property type="match status" value="1"/>
</dbReference>
<reference evidence="11" key="1">
    <citation type="journal article" date="2019" name="Int. J. Syst. Evol. Microbiol.">
        <title>The Global Catalogue of Microorganisms (GCM) 10K type strain sequencing project: providing services to taxonomists for standard genome sequencing and annotation.</title>
        <authorList>
            <consortium name="The Broad Institute Genomics Platform"/>
            <consortium name="The Broad Institute Genome Sequencing Center for Infectious Disease"/>
            <person name="Wu L."/>
            <person name="Ma J."/>
        </authorList>
    </citation>
    <scope>NUCLEOTIDE SEQUENCE [LARGE SCALE GENOMIC DNA]</scope>
    <source>
        <strain evidence="11">CGMCC 4.1641</strain>
    </source>
</reference>
<evidence type="ECO:0000313" key="10">
    <source>
        <dbReference type="EMBL" id="MFC4302236.1"/>
    </source>
</evidence>
<dbReference type="InterPro" id="IPR025857">
    <property type="entry name" value="MacB_PCD"/>
</dbReference>
<evidence type="ECO:0000259" key="9">
    <source>
        <dbReference type="Pfam" id="PF12704"/>
    </source>
</evidence>
<dbReference type="InterPro" id="IPR003838">
    <property type="entry name" value="ABC3_permease_C"/>
</dbReference>
<protein>
    <submittedName>
        <fullName evidence="10">ABC transporter permease</fullName>
    </submittedName>
</protein>
<dbReference type="Proteomes" id="UP001595755">
    <property type="component" value="Unassembled WGS sequence"/>
</dbReference>
<dbReference type="PANTHER" id="PTHR30572:SF4">
    <property type="entry name" value="ABC TRANSPORTER PERMEASE YTRF"/>
    <property type="match status" value="1"/>
</dbReference>
<evidence type="ECO:0000313" key="11">
    <source>
        <dbReference type="Proteomes" id="UP001595755"/>
    </source>
</evidence>
<organism evidence="10 11">
    <name type="scientific">Cohnella boryungensis</name>
    <dbReference type="NCBI Taxonomy" id="768479"/>
    <lineage>
        <taxon>Bacteria</taxon>
        <taxon>Bacillati</taxon>
        <taxon>Bacillota</taxon>
        <taxon>Bacilli</taxon>
        <taxon>Bacillales</taxon>
        <taxon>Paenibacillaceae</taxon>
        <taxon>Cohnella</taxon>
    </lineage>
</organism>
<feature type="transmembrane region" description="Helical" evidence="7">
    <location>
        <begin position="360"/>
        <end position="383"/>
    </location>
</feature>
<keyword evidence="2" id="KW-1003">Cell membrane</keyword>
<comment type="subcellular location">
    <subcellularLocation>
        <location evidence="1">Cell membrane</location>
        <topology evidence="1">Multi-pass membrane protein</topology>
    </subcellularLocation>
</comment>
<feature type="transmembrane region" description="Helical" evidence="7">
    <location>
        <begin position="21"/>
        <end position="45"/>
    </location>
</feature>
<feature type="domain" description="ABC3 transporter permease C-terminal" evidence="8">
    <location>
        <begin position="308"/>
        <end position="435"/>
    </location>
</feature>
<accession>A0ABV8S3V3</accession>
<feature type="domain" description="MacB-like periplasmic core" evidence="9">
    <location>
        <begin position="22"/>
        <end position="224"/>
    </location>
</feature>
<keyword evidence="3 7" id="KW-0812">Transmembrane</keyword>
<dbReference type="PROSITE" id="PS51257">
    <property type="entry name" value="PROKAR_LIPOPROTEIN"/>
    <property type="match status" value="1"/>
</dbReference>
<evidence type="ECO:0000256" key="3">
    <source>
        <dbReference type="ARBA" id="ARBA00022692"/>
    </source>
</evidence>
<evidence type="ECO:0000256" key="7">
    <source>
        <dbReference type="SAM" id="Phobius"/>
    </source>
</evidence>
<evidence type="ECO:0000256" key="6">
    <source>
        <dbReference type="ARBA" id="ARBA00038076"/>
    </source>
</evidence>
<evidence type="ECO:0000259" key="8">
    <source>
        <dbReference type="Pfam" id="PF02687"/>
    </source>
</evidence>
<dbReference type="EMBL" id="JBHSED010000003">
    <property type="protein sequence ID" value="MFC4302236.1"/>
    <property type="molecule type" value="Genomic_DNA"/>
</dbReference>
<dbReference type="PANTHER" id="PTHR30572">
    <property type="entry name" value="MEMBRANE COMPONENT OF TRANSPORTER-RELATED"/>
    <property type="match status" value="1"/>
</dbReference>
<proteinExistence type="inferred from homology"/>
<feature type="transmembrane region" description="Helical" evidence="7">
    <location>
        <begin position="403"/>
        <end position="423"/>
    </location>
</feature>
<dbReference type="Pfam" id="PF02687">
    <property type="entry name" value="FtsX"/>
    <property type="match status" value="1"/>
</dbReference>
<name>A0ABV8S3V3_9BACL</name>
<evidence type="ECO:0000256" key="1">
    <source>
        <dbReference type="ARBA" id="ARBA00004651"/>
    </source>
</evidence>
<feature type="transmembrane region" description="Helical" evidence="7">
    <location>
        <begin position="297"/>
        <end position="322"/>
    </location>
</feature>
<evidence type="ECO:0000256" key="2">
    <source>
        <dbReference type="ARBA" id="ARBA00022475"/>
    </source>
</evidence>
<evidence type="ECO:0000256" key="5">
    <source>
        <dbReference type="ARBA" id="ARBA00023136"/>
    </source>
</evidence>
<dbReference type="RefSeq" id="WP_204600884.1">
    <property type="nucleotide sequence ID" value="NZ_JBHSED010000003.1"/>
</dbReference>
<keyword evidence="11" id="KW-1185">Reference proteome</keyword>
<keyword evidence="4 7" id="KW-1133">Transmembrane helix</keyword>
<gene>
    <name evidence="10" type="ORF">ACFO1S_02130</name>
</gene>
<evidence type="ECO:0000256" key="4">
    <source>
        <dbReference type="ARBA" id="ARBA00022989"/>
    </source>
</evidence>
<sequence>MKFTDQFRFVRQNMKKNKTRLFMTVLATAMGCSFLIVLASVGFGLQKSIVDKAIGDRLVTSIDIYGVQGDAQLNRELGPDHLAYLRSVDHVKAVTYRNAVQQRLKIAVEDVPVNNDGTYNVDFEAETKAGFKLSAGRLPQADNEVIVGYHIRMPDSGFNPSEELPSANEWIGKTLTLEASQVETDGSERRTTFEAIIVGIGQKPTREWQADSNVYIGNALMSRIEQYTGTQWGAQRLLPDSPDSEGYEPPGLEEPRQYQQVKVIADKANQVKGISQNIREQGYLSHSIADELEQINLIFLIMKIGLAFVGTIAVLIASIGIYNTMTMAVTERAQDIGIMKAIGAHPSAIRRIFLLESAMIGVLGALIGTVVAYAISFAVNAGLPLVIERFMNEEVPQDFRFSLIPAYLAVGSSLISLAVALLSGSRPARRATRIDVLSALRRDM</sequence>
<keyword evidence="5 7" id="KW-0472">Membrane</keyword>
<comment type="caution">
    <text evidence="10">The sequence shown here is derived from an EMBL/GenBank/DDBJ whole genome shotgun (WGS) entry which is preliminary data.</text>
</comment>
<dbReference type="InterPro" id="IPR050250">
    <property type="entry name" value="Macrolide_Exporter_MacB"/>
</dbReference>
<comment type="similarity">
    <text evidence="6">Belongs to the ABC-4 integral membrane protein family.</text>
</comment>